<evidence type="ECO:0000256" key="1">
    <source>
        <dbReference type="ARBA" id="ARBA00022529"/>
    </source>
</evidence>
<reference evidence="5" key="1">
    <citation type="submission" date="2022-12" db="EMBL/GenBank/DDBJ databases">
        <authorList>
            <person name="Petersen C."/>
        </authorList>
    </citation>
    <scope>NUCLEOTIDE SEQUENCE</scope>
    <source>
        <strain evidence="5">IBT 35675</strain>
    </source>
</reference>
<name>A0A9W9QP52_PENBR</name>
<gene>
    <name evidence="5" type="ORF">N7541_010781</name>
</gene>
<evidence type="ECO:0000256" key="3">
    <source>
        <dbReference type="ARBA" id="ARBA00023157"/>
    </source>
</evidence>
<evidence type="ECO:0000256" key="2">
    <source>
        <dbReference type="ARBA" id="ARBA00022854"/>
    </source>
</evidence>
<keyword evidence="4" id="KW-0732">Signal</keyword>
<sequence>MRFTILTTLAFVGISMAATIQSGGACKKDGSMGNCASNLCVQLENESTGKCK</sequence>
<evidence type="ECO:0000256" key="4">
    <source>
        <dbReference type="SAM" id="SignalP"/>
    </source>
</evidence>
<dbReference type="InterPro" id="IPR009101">
    <property type="entry name" value="Gurmarin/antifun_pep"/>
</dbReference>
<protein>
    <submittedName>
        <fullName evidence="5">Uncharacterized protein</fullName>
    </submittedName>
</protein>
<feature type="chain" id="PRO_5040739646" evidence="4">
    <location>
        <begin position="18"/>
        <end position="52"/>
    </location>
</feature>
<keyword evidence="6" id="KW-1185">Reference proteome</keyword>
<dbReference type="Pfam" id="PF11410">
    <property type="entry name" value="Antifungal_pept"/>
    <property type="match status" value="1"/>
</dbReference>
<evidence type="ECO:0000313" key="5">
    <source>
        <dbReference type="EMBL" id="KAJ5341657.1"/>
    </source>
</evidence>
<comment type="caution">
    <text evidence="5">The sequence shown here is derived from an EMBL/GenBank/DDBJ whole genome shotgun (WGS) entry which is preliminary data.</text>
</comment>
<dbReference type="SUPFAM" id="SSF57048">
    <property type="entry name" value="Gurmarin-like"/>
    <property type="match status" value="1"/>
</dbReference>
<keyword evidence="1" id="KW-0929">Antimicrobial</keyword>
<dbReference type="InterPro" id="IPR024206">
    <property type="entry name" value="Gurmarin/antimicrobial_peptd"/>
</dbReference>
<feature type="signal peptide" evidence="4">
    <location>
        <begin position="1"/>
        <end position="17"/>
    </location>
</feature>
<organism evidence="5 6">
    <name type="scientific">Penicillium brevicompactum</name>
    <dbReference type="NCBI Taxonomy" id="5074"/>
    <lineage>
        <taxon>Eukaryota</taxon>
        <taxon>Fungi</taxon>
        <taxon>Dikarya</taxon>
        <taxon>Ascomycota</taxon>
        <taxon>Pezizomycotina</taxon>
        <taxon>Eurotiomycetes</taxon>
        <taxon>Eurotiomycetidae</taxon>
        <taxon>Eurotiales</taxon>
        <taxon>Aspergillaceae</taxon>
        <taxon>Penicillium</taxon>
    </lineage>
</organism>
<evidence type="ECO:0000313" key="6">
    <source>
        <dbReference type="Proteomes" id="UP001148299"/>
    </source>
</evidence>
<dbReference type="OrthoDB" id="4233515at2759"/>
<dbReference type="Proteomes" id="UP001148299">
    <property type="component" value="Unassembled WGS sequence"/>
</dbReference>
<accession>A0A9W9QP52</accession>
<dbReference type="EMBL" id="JAPZBR010000008">
    <property type="protein sequence ID" value="KAJ5341657.1"/>
    <property type="molecule type" value="Genomic_DNA"/>
</dbReference>
<keyword evidence="2" id="KW-0960">Knottin</keyword>
<proteinExistence type="predicted"/>
<keyword evidence="3" id="KW-1015">Disulfide bond</keyword>
<dbReference type="AlphaFoldDB" id="A0A9W9QP52"/>
<reference evidence="5" key="2">
    <citation type="journal article" date="2023" name="IMA Fungus">
        <title>Comparative genomic study of the Penicillium genus elucidates a diverse pangenome and 15 lateral gene transfer events.</title>
        <authorList>
            <person name="Petersen C."/>
            <person name="Sorensen T."/>
            <person name="Nielsen M.R."/>
            <person name="Sondergaard T.E."/>
            <person name="Sorensen J.L."/>
            <person name="Fitzpatrick D.A."/>
            <person name="Frisvad J.C."/>
            <person name="Nielsen K.L."/>
        </authorList>
    </citation>
    <scope>NUCLEOTIDE SEQUENCE</scope>
    <source>
        <strain evidence="5">IBT 35675</strain>
    </source>
</reference>
<dbReference type="PROSITE" id="PS51257">
    <property type="entry name" value="PROKAR_LIPOPROTEIN"/>
    <property type="match status" value="1"/>
</dbReference>